<protein>
    <submittedName>
        <fullName evidence="2">Antibiotic biosynthesis monooxygenase</fullName>
    </submittedName>
</protein>
<dbReference type="InterPro" id="IPR011008">
    <property type="entry name" value="Dimeric_a/b-barrel"/>
</dbReference>
<comment type="caution">
    <text evidence="2">The sequence shown here is derived from an EMBL/GenBank/DDBJ whole genome shotgun (WGS) entry which is preliminary data.</text>
</comment>
<evidence type="ECO:0000313" key="2">
    <source>
        <dbReference type="EMBL" id="TWP37703.1"/>
    </source>
</evidence>
<dbReference type="OrthoDB" id="9798157at2"/>
<reference evidence="2 3" key="1">
    <citation type="submission" date="2019-05" db="EMBL/GenBank/DDBJ databases">
        <authorList>
            <person name="Lee S.D."/>
        </authorList>
    </citation>
    <scope>NUCLEOTIDE SEQUENCE [LARGE SCALE GENOMIC DNA]</scope>
    <source>
        <strain evidence="2 3">C5-26</strain>
    </source>
</reference>
<evidence type="ECO:0000259" key="1">
    <source>
        <dbReference type="PROSITE" id="PS51725"/>
    </source>
</evidence>
<dbReference type="EMBL" id="VCQV01000005">
    <property type="protein sequence ID" value="TWP37703.1"/>
    <property type="molecule type" value="Genomic_DNA"/>
</dbReference>
<name>A0A563E626_9MICO</name>
<dbReference type="Pfam" id="PF03992">
    <property type="entry name" value="ABM"/>
    <property type="match status" value="1"/>
</dbReference>
<dbReference type="RefSeq" id="WP_146315770.1">
    <property type="nucleotide sequence ID" value="NZ_VCQV01000005.1"/>
</dbReference>
<dbReference type="InterPro" id="IPR007138">
    <property type="entry name" value="ABM_dom"/>
</dbReference>
<dbReference type="PROSITE" id="PS51725">
    <property type="entry name" value="ABM"/>
    <property type="match status" value="1"/>
</dbReference>
<keyword evidence="3" id="KW-1185">Reference proteome</keyword>
<proteinExistence type="predicted"/>
<dbReference type="GO" id="GO:0004497">
    <property type="term" value="F:monooxygenase activity"/>
    <property type="evidence" value="ECO:0007669"/>
    <property type="project" value="UniProtKB-KW"/>
</dbReference>
<keyword evidence="2" id="KW-0503">Monooxygenase</keyword>
<dbReference type="Gene3D" id="3.30.70.100">
    <property type="match status" value="1"/>
</dbReference>
<dbReference type="AlphaFoldDB" id="A0A563E626"/>
<accession>A0A563E626</accession>
<evidence type="ECO:0000313" key="3">
    <source>
        <dbReference type="Proteomes" id="UP000320244"/>
    </source>
</evidence>
<sequence>MRTQHVSVIEQVILPVRPGEEAEFERAFGHAQAIIRRQHGFRSLRLARCLERSSDYLLVVEWEHLEDHTVGFRESADYQQWRALLHPFYEPVPTVLHFSDVITIAPADG</sequence>
<reference evidence="2 3" key="2">
    <citation type="submission" date="2019-08" db="EMBL/GenBank/DDBJ databases">
        <title>Jejuicoccus antrihumi gen. nov., sp. nov., a new member of the family Dermacoccaceae isolated from a cave.</title>
        <authorList>
            <person name="Schumann P."/>
            <person name="Kim I.S."/>
        </authorList>
    </citation>
    <scope>NUCLEOTIDE SEQUENCE [LARGE SCALE GENOMIC DNA]</scope>
    <source>
        <strain evidence="2 3">C5-26</strain>
    </source>
</reference>
<gene>
    <name evidence="2" type="ORF">FGL98_05785</name>
</gene>
<feature type="domain" description="ABM" evidence="1">
    <location>
        <begin position="8"/>
        <end position="98"/>
    </location>
</feature>
<organism evidence="2 3">
    <name type="scientific">Leekyejoonella antrihumi</name>
    <dbReference type="NCBI Taxonomy" id="1660198"/>
    <lineage>
        <taxon>Bacteria</taxon>
        <taxon>Bacillati</taxon>
        <taxon>Actinomycetota</taxon>
        <taxon>Actinomycetes</taxon>
        <taxon>Micrococcales</taxon>
        <taxon>Dermacoccaceae</taxon>
        <taxon>Leekyejoonella</taxon>
    </lineage>
</organism>
<dbReference type="SUPFAM" id="SSF54909">
    <property type="entry name" value="Dimeric alpha+beta barrel"/>
    <property type="match status" value="1"/>
</dbReference>
<keyword evidence="2" id="KW-0560">Oxidoreductase</keyword>
<dbReference type="Proteomes" id="UP000320244">
    <property type="component" value="Unassembled WGS sequence"/>
</dbReference>